<keyword evidence="2" id="KW-1185">Reference proteome</keyword>
<gene>
    <name evidence="1" type="ORF">IHE45_09G034000</name>
</gene>
<accession>A0ACB7VE20</accession>
<sequence length="79" mass="8553">MNVSKFKTICVFCGSSLGNKRSYQDAAINLAKGLQMLVLHVLKNIDLVYGESDIGLMGLIAQTVFDGGKHCLGYGLLFL</sequence>
<comment type="caution">
    <text evidence="1">The sequence shown here is derived from an EMBL/GenBank/DDBJ whole genome shotgun (WGS) entry which is preliminary data.</text>
</comment>
<reference evidence="2" key="1">
    <citation type="journal article" date="2022" name="Nat. Commun.">
        <title>Chromosome evolution and the genetic basis of agronomically important traits in greater yam.</title>
        <authorList>
            <person name="Bredeson J.V."/>
            <person name="Lyons J.B."/>
            <person name="Oniyinde I.O."/>
            <person name="Okereke N.R."/>
            <person name="Kolade O."/>
            <person name="Nnabue I."/>
            <person name="Nwadili C.O."/>
            <person name="Hribova E."/>
            <person name="Parker M."/>
            <person name="Nwogha J."/>
            <person name="Shu S."/>
            <person name="Carlson J."/>
            <person name="Kariba R."/>
            <person name="Muthemba S."/>
            <person name="Knop K."/>
            <person name="Barton G.J."/>
            <person name="Sherwood A.V."/>
            <person name="Lopez-Montes A."/>
            <person name="Asiedu R."/>
            <person name="Jamnadass R."/>
            <person name="Muchugi A."/>
            <person name="Goodstein D."/>
            <person name="Egesi C.N."/>
            <person name="Featherston J."/>
            <person name="Asfaw A."/>
            <person name="Simpson G.G."/>
            <person name="Dolezel J."/>
            <person name="Hendre P.S."/>
            <person name="Van Deynze A."/>
            <person name="Kumar P.L."/>
            <person name="Obidiegwu J.E."/>
            <person name="Bhattacharjee R."/>
            <person name="Rokhsar D.S."/>
        </authorList>
    </citation>
    <scope>NUCLEOTIDE SEQUENCE [LARGE SCALE GENOMIC DNA]</scope>
    <source>
        <strain evidence="2">cv. TDa95/00328</strain>
    </source>
</reference>
<name>A0ACB7VE20_DIOAL</name>
<proteinExistence type="predicted"/>
<protein>
    <submittedName>
        <fullName evidence="1">MCP/YpsA-like protein</fullName>
    </submittedName>
</protein>
<organism evidence="1 2">
    <name type="scientific">Dioscorea alata</name>
    <name type="common">Purple yam</name>
    <dbReference type="NCBI Taxonomy" id="55571"/>
    <lineage>
        <taxon>Eukaryota</taxon>
        <taxon>Viridiplantae</taxon>
        <taxon>Streptophyta</taxon>
        <taxon>Embryophyta</taxon>
        <taxon>Tracheophyta</taxon>
        <taxon>Spermatophyta</taxon>
        <taxon>Magnoliopsida</taxon>
        <taxon>Liliopsida</taxon>
        <taxon>Dioscoreales</taxon>
        <taxon>Dioscoreaceae</taxon>
        <taxon>Dioscorea</taxon>
    </lineage>
</organism>
<evidence type="ECO:0000313" key="2">
    <source>
        <dbReference type="Proteomes" id="UP000827976"/>
    </source>
</evidence>
<dbReference type="EMBL" id="CM037019">
    <property type="protein sequence ID" value="KAH7672140.1"/>
    <property type="molecule type" value="Genomic_DNA"/>
</dbReference>
<evidence type="ECO:0000313" key="1">
    <source>
        <dbReference type="EMBL" id="KAH7672140.1"/>
    </source>
</evidence>
<dbReference type="Proteomes" id="UP000827976">
    <property type="component" value="Chromosome 9"/>
</dbReference>